<dbReference type="SMART" id="SM00646">
    <property type="entry name" value="Ami_3"/>
    <property type="match status" value="1"/>
</dbReference>
<dbReference type="Proteomes" id="UP000824002">
    <property type="component" value="Unassembled WGS sequence"/>
</dbReference>
<organism evidence="3 4">
    <name type="scientific">Candidatus Merdivicinus excrementipullorum</name>
    <dbReference type="NCBI Taxonomy" id="2840867"/>
    <lineage>
        <taxon>Bacteria</taxon>
        <taxon>Bacillati</taxon>
        <taxon>Bacillota</taxon>
        <taxon>Clostridia</taxon>
        <taxon>Eubacteriales</taxon>
        <taxon>Oscillospiraceae</taxon>
        <taxon>Oscillospiraceae incertae sedis</taxon>
        <taxon>Candidatus Merdivicinus</taxon>
    </lineage>
</organism>
<keyword evidence="1" id="KW-0378">Hydrolase</keyword>
<comment type="caution">
    <text evidence="3">The sequence shown here is derived from an EMBL/GenBank/DDBJ whole genome shotgun (WGS) entry which is preliminary data.</text>
</comment>
<accession>A0A9D1K0Z6</accession>
<dbReference type="AlphaFoldDB" id="A0A9D1K0Z6"/>
<dbReference type="InterPro" id="IPR050695">
    <property type="entry name" value="N-acetylmuramoyl_amidase_3"/>
</dbReference>
<dbReference type="Gene3D" id="3.40.630.40">
    <property type="entry name" value="Zn-dependent exopeptidases"/>
    <property type="match status" value="1"/>
</dbReference>
<dbReference type="GO" id="GO:0030288">
    <property type="term" value="C:outer membrane-bounded periplasmic space"/>
    <property type="evidence" value="ECO:0007669"/>
    <property type="project" value="TreeGrafter"/>
</dbReference>
<feature type="domain" description="MurNAc-LAA" evidence="2">
    <location>
        <begin position="101"/>
        <end position="238"/>
    </location>
</feature>
<dbReference type="SUPFAM" id="SSF53187">
    <property type="entry name" value="Zn-dependent exopeptidases"/>
    <property type="match status" value="1"/>
</dbReference>
<dbReference type="Pfam" id="PF01520">
    <property type="entry name" value="Amidase_3"/>
    <property type="match status" value="1"/>
</dbReference>
<evidence type="ECO:0000256" key="1">
    <source>
        <dbReference type="ARBA" id="ARBA00022801"/>
    </source>
</evidence>
<dbReference type="PANTHER" id="PTHR30404">
    <property type="entry name" value="N-ACETYLMURAMOYL-L-ALANINE AMIDASE"/>
    <property type="match status" value="1"/>
</dbReference>
<gene>
    <name evidence="3" type="ORF">IAB51_10790</name>
</gene>
<evidence type="ECO:0000313" key="4">
    <source>
        <dbReference type="Proteomes" id="UP000824002"/>
    </source>
</evidence>
<protein>
    <submittedName>
        <fullName evidence="3">N-acetylmuramoyl-L-alanine amidase</fullName>
    </submittedName>
</protein>
<name>A0A9D1K0Z6_9FIRM</name>
<evidence type="ECO:0000259" key="2">
    <source>
        <dbReference type="SMART" id="SM00646"/>
    </source>
</evidence>
<reference evidence="3" key="2">
    <citation type="journal article" date="2021" name="PeerJ">
        <title>Extensive microbial diversity within the chicken gut microbiome revealed by metagenomics and culture.</title>
        <authorList>
            <person name="Gilroy R."/>
            <person name="Ravi A."/>
            <person name="Getino M."/>
            <person name="Pursley I."/>
            <person name="Horton D.L."/>
            <person name="Alikhan N.F."/>
            <person name="Baker D."/>
            <person name="Gharbi K."/>
            <person name="Hall N."/>
            <person name="Watson M."/>
            <person name="Adriaenssens E.M."/>
            <person name="Foster-Nyarko E."/>
            <person name="Jarju S."/>
            <person name="Secka A."/>
            <person name="Antonio M."/>
            <person name="Oren A."/>
            <person name="Chaudhuri R.R."/>
            <person name="La Ragione R."/>
            <person name="Hildebrand F."/>
            <person name="Pallen M.J."/>
        </authorList>
    </citation>
    <scope>NUCLEOTIDE SEQUENCE</scope>
    <source>
        <strain evidence="3">CHK199-13235</strain>
    </source>
</reference>
<evidence type="ECO:0000313" key="3">
    <source>
        <dbReference type="EMBL" id="HIS77272.1"/>
    </source>
</evidence>
<reference evidence="3" key="1">
    <citation type="submission" date="2020-10" db="EMBL/GenBank/DDBJ databases">
        <authorList>
            <person name="Gilroy R."/>
        </authorList>
    </citation>
    <scope>NUCLEOTIDE SEQUENCE</scope>
    <source>
        <strain evidence="3">CHK199-13235</strain>
    </source>
</reference>
<dbReference type="GO" id="GO:0008745">
    <property type="term" value="F:N-acetylmuramoyl-L-alanine amidase activity"/>
    <property type="evidence" value="ECO:0007669"/>
    <property type="project" value="InterPro"/>
</dbReference>
<dbReference type="GO" id="GO:0009253">
    <property type="term" value="P:peptidoglycan catabolic process"/>
    <property type="evidence" value="ECO:0007669"/>
    <property type="project" value="InterPro"/>
</dbReference>
<dbReference type="EMBL" id="DVJP01000072">
    <property type="protein sequence ID" value="HIS77272.1"/>
    <property type="molecule type" value="Genomic_DNA"/>
</dbReference>
<proteinExistence type="predicted"/>
<dbReference type="PANTHER" id="PTHR30404:SF0">
    <property type="entry name" value="N-ACETYLMURAMOYL-L-ALANINE AMIDASE AMIC"/>
    <property type="match status" value="1"/>
</dbReference>
<sequence>MKQGKRRLRVGRILVLTLLVAGIWFGGKWAMEEWGLFDSRIAVALDAGHGGNDPGAEGIIVETQLTETTVRYLEDYFRQDENYRVILCRDYGEGKDINGRWRLANRKGADLLLCVHGNSSEDPSARGFEAYPPPPDRKYHAEALSFAKLLAGEISQTGIPLRGDSGVRYAYYQGNEKILTDSPDPELESLPSFGMVDYPDCPAVLAEQCFLTNQEDVSLLGTEEGCRKAALCYYRAVCAYFGTEPLF</sequence>
<dbReference type="CDD" id="cd02696">
    <property type="entry name" value="MurNAc-LAA"/>
    <property type="match status" value="1"/>
</dbReference>
<dbReference type="InterPro" id="IPR002508">
    <property type="entry name" value="MurNAc-LAA_cat"/>
</dbReference>